<protein>
    <submittedName>
        <fullName evidence="2">Uncharacterized protein</fullName>
    </submittedName>
</protein>
<gene>
    <name evidence="2" type="ORF">MNOR_LOCUS27326</name>
</gene>
<evidence type="ECO:0000256" key="1">
    <source>
        <dbReference type="SAM" id="SignalP"/>
    </source>
</evidence>
<reference evidence="2 3" key="1">
    <citation type="submission" date="2024-05" db="EMBL/GenBank/DDBJ databases">
        <authorList>
            <person name="Wallberg A."/>
        </authorList>
    </citation>
    <scope>NUCLEOTIDE SEQUENCE [LARGE SCALE GENOMIC DNA]</scope>
</reference>
<keyword evidence="1" id="KW-0732">Signal</keyword>
<feature type="signal peptide" evidence="1">
    <location>
        <begin position="1"/>
        <end position="20"/>
    </location>
</feature>
<dbReference type="EMBL" id="CAXKWB010028572">
    <property type="protein sequence ID" value="CAL4133776.1"/>
    <property type="molecule type" value="Genomic_DNA"/>
</dbReference>
<evidence type="ECO:0000313" key="3">
    <source>
        <dbReference type="Proteomes" id="UP001497623"/>
    </source>
</evidence>
<accession>A0AAV2RRN3</accession>
<keyword evidence="3" id="KW-1185">Reference proteome</keyword>
<evidence type="ECO:0000313" key="2">
    <source>
        <dbReference type="EMBL" id="CAL4133776.1"/>
    </source>
</evidence>
<name>A0AAV2RRN3_MEGNR</name>
<comment type="caution">
    <text evidence="2">The sequence shown here is derived from an EMBL/GenBank/DDBJ whole genome shotgun (WGS) entry which is preliminary data.</text>
</comment>
<organism evidence="2 3">
    <name type="scientific">Meganyctiphanes norvegica</name>
    <name type="common">Northern krill</name>
    <name type="synonym">Thysanopoda norvegica</name>
    <dbReference type="NCBI Taxonomy" id="48144"/>
    <lineage>
        <taxon>Eukaryota</taxon>
        <taxon>Metazoa</taxon>
        <taxon>Ecdysozoa</taxon>
        <taxon>Arthropoda</taxon>
        <taxon>Crustacea</taxon>
        <taxon>Multicrustacea</taxon>
        <taxon>Malacostraca</taxon>
        <taxon>Eumalacostraca</taxon>
        <taxon>Eucarida</taxon>
        <taxon>Euphausiacea</taxon>
        <taxon>Euphausiidae</taxon>
        <taxon>Meganyctiphanes</taxon>
    </lineage>
</organism>
<proteinExistence type="predicted"/>
<feature type="chain" id="PRO_5043864485" evidence="1">
    <location>
        <begin position="21"/>
        <end position="162"/>
    </location>
</feature>
<dbReference type="AlphaFoldDB" id="A0AAV2RRN3"/>
<sequence length="162" mass="18134">MSCFWSVLVFAACTAVGILGDPAGLLPTQVQNMQYRTAPPNEAKYQKVQYQPSIYRVVQLKPNEFETVGVLNLFPSSDVAYQTWATSSIANVTIANQTTDYMTTLNSTLELSTIISSATPFPLVPTYIDAVEYMHETQLWYDNGRNSSIIRTEVVDNDLPYF</sequence>
<dbReference type="Proteomes" id="UP001497623">
    <property type="component" value="Unassembled WGS sequence"/>
</dbReference>